<dbReference type="EMBL" id="CAMXCT020002502">
    <property type="protein sequence ID" value="CAL1151931.1"/>
    <property type="molecule type" value="Genomic_DNA"/>
</dbReference>
<dbReference type="PANTHER" id="PTHR43528">
    <property type="entry name" value="ALPHA-KETOGLUTARATE PERMEASE"/>
    <property type="match status" value="1"/>
</dbReference>
<feature type="transmembrane region" description="Helical" evidence="10">
    <location>
        <begin position="364"/>
        <end position="384"/>
    </location>
</feature>
<name>A0A9P1G3V0_9DINO</name>
<dbReference type="Gene3D" id="3.30.1330.60">
    <property type="entry name" value="OmpA-like domain"/>
    <property type="match status" value="1"/>
</dbReference>
<keyword evidence="4 10" id="KW-0812">Transmembrane</keyword>
<dbReference type="EMBL" id="CAMXCT010002502">
    <property type="protein sequence ID" value="CAI3998556.1"/>
    <property type="molecule type" value="Genomic_DNA"/>
</dbReference>
<feature type="transmembrane region" description="Helical" evidence="10">
    <location>
        <begin position="1041"/>
        <end position="1065"/>
    </location>
</feature>
<feature type="transmembrane region" description="Helical" evidence="10">
    <location>
        <begin position="498"/>
        <end position="517"/>
    </location>
</feature>
<dbReference type="Gene3D" id="1.20.1250.20">
    <property type="entry name" value="MFS general substrate transporter like domains"/>
    <property type="match status" value="1"/>
</dbReference>
<evidence type="ECO:0000313" key="13">
    <source>
        <dbReference type="EMBL" id="CAL1151931.1"/>
    </source>
</evidence>
<dbReference type="InterPro" id="IPR020846">
    <property type="entry name" value="MFS_dom"/>
</dbReference>
<keyword evidence="2" id="KW-0813">Transport</keyword>
<organism evidence="12">
    <name type="scientific">Cladocopium goreaui</name>
    <dbReference type="NCBI Taxonomy" id="2562237"/>
    <lineage>
        <taxon>Eukaryota</taxon>
        <taxon>Sar</taxon>
        <taxon>Alveolata</taxon>
        <taxon>Dinophyceae</taxon>
        <taxon>Suessiales</taxon>
        <taxon>Symbiodiniaceae</taxon>
        <taxon>Cladocopium</taxon>
    </lineage>
</organism>
<sequence>MLSARDEKKPYRDQLARLGDDRLPLREVPGNKFPAVRPQSQASSRQVPKSGDDWASWPFRDERQADRPSPLGSCESGGPRAMSEGQAENSPQSESECDRLRSHCEELLRLNATLRQQQLDVTVGTYSVKFDNLLREFSQLRGFQQTLRTVLEMVSQNRKDFKEVLQAAARPFFVGSAVVTWLGFAMTFIARPFGGVVLGMVGDLFGRKVSTFLSIFGMLGGTVLQGLLPTFQHGPVAGTIGVSFLVFLRLLQGISAGGEIASVTTYITEVCHPRVLARTLVLMPITSNVGYFLAQLVSFGAEEFFGEDSMHSWGWRVPFLLAVFPGALAALGRRSIPESELFLEAKVQSSSSAVSKTRQLLASYWPQIIVGFGAVAAVSVVLYGGMTWGLVSMKKKGLSSSFRILAGCGANSLVILMAPLVGWVTDMRGAAWVQTFAGLCMAVVGMPLMMMIEWSVVYSPWSAVALYSLGYSLFGAFLMMHVLQVVELFPVEVRNAGVGLSYNIGVCIFGGFAPMVFEAVSFTSWLPGLLLALSGLVTALTTLVSLRFQSMGKIQLTHLRHVSPVSEMSQLMASALSEVKLQLQDDLRQLVQEEMASLREQLTRIHENSTRMVGLTLANRKDFEEHRFALSSGKVDETLELSRENREKSIDKNAETILSNKRGPSECGTVMDSHGESKPSPLEKAQAEALTALEKVQALQNELRTQEHTLAEKARIEREIFESQRHQDAMEEEMNRLQDELQEGRKEEMDDLSTKIEAMLQAVDTLLSRIDKPQEDLAHQLRAVTEITRRGNLEINLNNGDVKLKRSIVFKKRNPGDQPDAQFDNDKDAQEILKDIADLWHMFSVPVVVEGHTKDIGGGSDKFWKEVANNRALLCASVLEAMGVDRGQVVAIGKPGKSGINKAALVVHFDIFPDPMCLIECLRLGMVGTAEISGRERNVVHSVVGPVVARLIAMAVPPGGALFELMSGDECIQTLPTLTDVDKPPSLSMLDDSKWRSWHAELSEVVAQYWNMAIPIAVPIFGFLVVVAVAVLQFAEVVTPPIWLLLALIVPFVLISFLLHCIIVGKNEELDKQIRELCAKLSSSTEGAVKVEYRTRWTGLCKPKRARTERDIAFVPLTAVSVPGAVSAVSVPNTVMLTVTVPQLEPGVNQIQIQTPSGTQIVGIPPGLSPGQTFTVQQHAIPAIPAMPVVQAQVVEAKVVQADAQVSNQV</sequence>
<dbReference type="SUPFAM" id="SSF103088">
    <property type="entry name" value="OmpA-like"/>
    <property type="match status" value="1"/>
</dbReference>
<dbReference type="InterPro" id="IPR036737">
    <property type="entry name" value="OmpA-like_sf"/>
</dbReference>
<proteinExistence type="predicted"/>
<comment type="caution">
    <text evidence="12">The sequence shown here is derived from an EMBL/GenBank/DDBJ whole genome shotgun (WGS) entry which is preliminary data.</text>
</comment>
<feature type="compositionally biased region" description="Polar residues" evidence="9">
    <location>
        <begin position="38"/>
        <end position="47"/>
    </location>
</feature>
<feature type="transmembrane region" description="Helical" evidence="10">
    <location>
        <begin position="1012"/>
        <end position="1035"/>
    </location>
</feature>
<dbReference type="OrthoDB" id="427102at2759"/>
<dbReference type="Proteomes" id="UP001152797">
    <property type="component" value="Unassembled WGS sequence"/>
</dbReference>
<feature type="domain" description="Major facilitator superfamily (MFS) profile" evidence="11">
    <location>
        <begin position="117"/>
        <end position="553"/>
    </location>
</feature>
<evidence type="ECO:0000256" key="4">
    <source>
        <dbReference type="ARBA" id="ARBA00022692"/>
    </source>
</evidence>
<feature type="transmembrane region" description="Helical" evidence="10">
    <location>
        <begin position="172"/>
        <end position="190"/>
    </location>
</feature>
<dbReference type="AlphaFoldDB" id="A0A9P1G3V0"/>
<feature type="transmembrane region" description="Helical" evidence="10">
    <location>
        <begin position="464"/>
        <end position="486"/>
    </location>
</feature>
<keyword evidence="14" id="KW-1185">Reference proteome</keyword>
<comment type="subcellular location">
    <subcellularLocation>
        <location evidence="1">Cell membrane</location>
        <topology evidence="1">Multi-pass membrane protein</topology>
    </subcellularLocation>
</comment>
<evidence type="ECO:0000256" key="3">
    <source>
        <dbReference type="ARBA" id="ARBA00022475"/>
    </source>
</evidence>
<keyword evidence="6 10" id="KW-1133">Transmembrane helix</keyword>
<dbReference type="Pfam" id="PF00083">
    <property type="entry name" value="Sugar_tr"/>
    <property type="match status" value="1"/>
</dbReference>
<keyword evidence="8" id="KW-0175">Coiled coil</keyword>
<feature type="region of interest" description="Disordered" evidence="9">
    <location>
        <begin position="1"/>
        <end position="98"/>
    </location>
</feature>
<reference evidence="12" key="1">
    <citation type="submission" date="2022-10" db="EMBL/GenBank/DDBJ databases">
        <authorList>
            <person name="Chen Y."/>
            <person name="Dougan E. K."/>
            <person name="Chan C."/>
            <person name="Rhodes N."/>
            <person name="Thang M."/>
        </authorList>
    </citation>
    <scope>NUCLEOTIDE SEQUENCE</scope>
</reference>
<feature type="transmembrane region" description="Helical" evidence="10">
    <location>
        <begin position="275"/>
        <end position="293"/>
    </location>
</feature>
<gene>
    <name evidence="12" type="ORF">C1SCF055_LOCUS24842</name>
</gene>
<feature type="transmembrane region" description="Helical" evidence="10">
    <location>
        <begin position="529"/>
        <end position="548"/>
    </location>
</feature>
<evidence type="ECO:0000256" key="5">
    <source>
        <dbReference type="ARBA" id="ARBA00022847"/>
    </source>
</evidence>
<evidence type="ECO:0000256" key="10">
    <source>
        <dbReference type="SAM" id="Phobius"/>
    </source>
</evidence>
<feature type="transmembrane region" description="Helical" evidence="10">
    <location>
        <begin position="404"/>
        <end position="424"/>
    </location>
</feature>
<keyword evidence="3" id="KW-1003">Cell membrane</keyword>
<evidence type="ECO:0000313" key="14">
    <source>
        <dbReference type="Proteomes" id="UP001152797"/>
    </source>
</evidence>
<keyword evidence="7 10" id="KW-0472">Membrane</keyword>
<evidence type="ECO:0000256" key="9">
    <source>
        <dbReference type="SAM" id="MobiDB-lite"/>
    </source>
</evidence>
<dbReference type="InterPro" id="IPR051084">
    <property type="entry name" value="H+-coupled_symporters"/>
</dbReference>
<dbReference type="GO" id="GO:0015293">
    <property type="term" value="F:symporter activity"/>
    <property type="evidence" value="ECO:0007669"/>
    <property type="project" value="UniProtKB-KW"/>
</dbReference>
<protein>
    <recommendedName>
        <fullName evidence="11">Major facilitator superfamily (MFS) profile domain-containing protein</fullName>
    </recommendedName>
</protein>
<dbReference type="SUPFAM" id="SSF103473">
    <property type="entry name" value="MFS general substrate transporter"/>
    <property type="match status" value="1"/>
</dbReference>
<feature type="coiled-coil region" evidence="8">
    <location>
        <begin position="682"/>
        <end position="747"/>
    </location>
</feature>
<evidence type="ECO:0000256" key="6">
    <source>
        <dbReference type="ARBA" id="ARBA00022989"/>
    </source>
</evidence>
<feature type="transmembrane region" description="Helical" evidence="10">
    <location>
        <begin position="313"/>
        <end position="331"/>
    </location>
</feature>
<feature type="compositionally biased region" description="Basic and acidic residues" evidence="9">
    <location>
        <begin position="1"/>
        <end position="25"/>
    </location>
</feature>
<feature type="region of interest" description="Disordered" evidence="9">
    <location>
        <begin position="659"/>
        <end position="680"/>
    </location>
</feature>
<evidence type="ECO:0000256" key="1">
    <source>
        <dbReference type="ARBA" id="ARBA00004651"/>
    </source>
</evidence>
<keyword evidence="5" id="KW-0769">Symport</keyword>
<feature type="transmembrane region" description="Helical" evidence="10">
    <location>
        <begin position="431"/>
        <end position="452"/>
    </location>
</feature>
<dbReference type="EMBL" id="CAMXCT030002502">
    <property type="protein sequence ID" value="CAL4785868.1"/>
    <property type="molecule type" value="Genomic_DNA"/>
</dbReference>
<dbReference type="PANTHER" id="PTHR43528:SF1">
    <property type="entry name" value="ALPHA-KETOGLUTARATE PERMEASE"/>
    <property type="match status" value="1"/>
</dbReference>
<evidence type="ECO:0000313" key="12">
    <source>
        <dbReference type="EMBL" id="CAI3998556.1"/>
    </source>
</evidence>
<evidence type="ECO:0000259" key="11">
    <source>
        <dbReference type="PROSITE" id="PS50850"/>
    </source>
</evidence>
<dbReference type="GO" id="GO:0005886">
    <property type="term" value="C:plasma membrane"/>
    <property type="evidence" value="ECO:0007669"/>
    <property type="project" value="UniProtKB-SubCell"/>
</dbReference>
<dbReference type="InterPro" id="IPR036259">
    <property type="entry name" value="MFS_trans_sf"/>
</dbReference>
<feature type="coiled-coil region" evidence="8">
    <location>
        <begin position="573"/>
        <end position="608"/>
    </location>
</feature>
<evidence type="ECO:0000256" key="7">
    <source>
        <dbReference type="ARBA" id="ARBA00023136"/>
    </source>
</evidence>
<feature type="transmembrane region" description="Helical" evidence="10">
    <location>
        <begin position="211"/>
        <end position="228"/>
    </location>
</feature>
<accession>A0A9P1G3V0</accession>
<dbReference type="PROSITE" id="PS50850">
    <property type="entry name" value="MFS"/>
    <property type="match status" value="1"/>
</dbReference>
<reference evidence="13" key="2">
    <citation type="submission" date="2024-04" db="EMBL/GenBank/DDBJ databases">
        <authorList>
            <person name="Chen Y."/>
            <person name="Shah S."/>
            <person name="Dougan E. K."/>
            <person name="Thang M."/>
            <person name="Chan C."/>
        </authorList>
    </citation>
    <scope>NUCLEOTIDE SEQUENCE [LARGE SCALE GENOMIC DNA]</scope>
</reference>
<evidence type="ECO:0000256" key="2">
    <source>
        <dbReference type="ARBA" id="ARBA00022448"/>
    </source>
</evidence>
<dbReference type="InterPro" id="IPR005828">
    <property type="entry name" value="MFS_sugar_transport-like"/>
</dbReference>
<evidence type="ECO:0000256" key="8">
    <source>
        <dbReference type="SAM" id="Coils"/>
    </source>
</evidence>